<evidence type="ECO:0000256" key="1">
    <source>
        <dbReference type="SAM" id="Phobius"/>
    </source>
</evidence>
<gene>
    <name evidence="2" type="ORF">UR67_C0002G0078</name>
</gene>
<dbReference type="STRING" id="1618350.UR67_C0002G0078"/>
<dbReference type="Pfam" id="PF07963">
    <property type="entry name" value="N_methyl"/>
    <property type="match status" value="1"/>
</dbReference>
<sequence>MNYKFSITKNEQGFTLVELLVSLVIFSIVMGLGSTALLSIMQSNNKAKLINRLRTDGSRVIEEIEREIKVADEVQALTSYNLDYRKNGNEYYRYSIIDNSSTDNNNSIVKTQCTGLGIGCTTSLYTLTPTDNQNGLNVALPPSSSFTYYDYGEVKIIFTFEQPVGLPDRQEYQGSITLNSSVTLRDY</sequence>
<evidence type="ECO:0000313" key="3">
    <source>
        <dbReference type="Proteomes" id="UP000034581"/>
    </source>
</evidence>
<feature type="transmembrane region" description="Helical" evidence="1">
    <location>
        <begin position="20"/>
        <end position="40"/>
    </location>
</feature>
<accession>A0A0G0BKJ1</accession>
<keyword evidence="1" id="KW-0812">Transmembrane</keyword>
<dbReference type="Proteomes" id="UP000034581">
    <property type="component" value="Unassembled WGS sequence"/>
</dbReference>
<keyword evidence="1" id="KW-1133">Transmembrane helix</keyword>
<organism evidence="2 3">
    <name type="scientific">candidate division CPR3 bacterium GW2011_GWF2_35_18</name>
    <dbReference type="NCBI Taxonomy" id="1618350"/>
    <lineage>
        <taxon>Bacteria</taxon>
        <taxon>Bacteria division CPR3</taxon>
    </lineage>
</organism>
<protein>
    <submittedName>
        <fullName evidence="2">Uncharacterized protein</fullName>
    </submittedName>
</protein>
<dbReference type="EMBL" id="LBQB01000002">
    <property type="protein sequence ID" value="KKP69958.1"/>
    <property type="molecule type" value="Genomic_DNA"/>
</dbReference>
<comment type="caution">
    <text evidence="2">The sequence shown here is derived from an EMBL/GenBank/DDBJ whole genome shotgun (WGS) entry which is preliminary data.</text>
</comment>
<dbReference type="InterPro" id="IPR045584">
    <property type="entry name" value="Pilin-like"/>
</dbReference>
<dbReference type="Gene3D" id="3.30.700.10">
    <property type="entry name" value="Glycoprotein, Type 4 Pilin"/>
    <property type="match status" value="1"/>
</dbReference>
<keyword evidence="1" id="KW-0472">Membrane</keyword>
<dbReference type="SUPFAM" id="SSF54523">
    <property type="entry name" value="Pili subunits"/>
    <property type="match status" value="1"/>
</dbReference>
<name>A0A0G0BKJ1_UNCC3</name>
<dbReference type="NCBIfam" id="TIGR02532">
    <property type="entry name" value="IV_pilin_GFxxxE"/>
    <property type="match status" value="1"/>
</dbReference>
<dbReference type="AlphaFoldDB" id="A0A0G0BKJ1"/>
<dbReference type="InterPro" id="IPR012902">
    <property type="entry name" value="N_methyl_site"/>
</dbReference>
<proteinExistence type="predicted"/>
<evidence type="ECO:0000313" key="2">
    <source>
        <dbReference type="EMBL" id="KKP69958.1"/>
    </source>
</evidence>
<reference evidence="2 3" key="1">
    <citation type="journal article" date="2015" name="Nature">
        <title>rRNA introns, odd ribosomes, and small enigmatic genomes across a large radiation of phyla.</title>
        <authorList>
            <person name="Brown C.T."/>
            <person name="Hug L.A."/>
            <person name="Thomas B.C."/>
            <person name="Sharon I."/>
            <person name="Castelle C.J."/>
            <person name="Singh A."/>
            <person name="Wilkins M.J."/>
            <person name="Williams K.H."/>
            <person name="Banfield J.F."/>
        </authorList>
    </citation>
    <scope>NUCLEOTIDE SEQUENCE [LARGE SCALE GENOMIC DNA]</scope>
</reference>